<dbReference type="InterPro" id="IPR029045">
    <property type="entry name" value="ClpP/crotonase-like_dom_sf"/>
</dbReference>
<evidence type="ECO:0000256" key="5">
    <source>
        <dbReference type="SAM" id="Phobius"/>
    </source>
</evidence>
<evidence type="ECO:0000256" key="1">
    <source>
        <dbReference type="ARBA" id="ARBA00008683"/>
    </source>
</evidence>
<evidence type="ECO:0000313" key="7">
    <source>
        <dbReference type="EMBL" id="CUI15865.1"/>
    </source>
</evidence>
<dbReference type="InterPro" id="IPR001907">
    <property type="entry name" value="ClpP"/>
</dbReference>
<dbReference type="PRINTS" id="PR00127">
    <property type="entry name" value="CLPPROTEASEP"/>
</dbReference>
<dbReference type="STRING" id="389348.PNK_0228"/>
<dbReference type="PANTHER" id="PTHR42987">
    <property type="entry name" value="PEPTIDASE S49"/>
    <property type="match status" value="1"/>
</dbReference>
<dbReference type="Gene3D" id="3.90.226.10">
    <property type="entry name" value="2-enoyl-CoA Hydratase, Chain A, domain 1"/>
    <property type="match status" value="1"/>
</dbReference>
<dbReference type="InParanoid" id="A0A0U5J714"/>
<gene>
    <name evidence="7" type="ORF">PNK_0228</name>
</gene>
<dbReference type="RefSeq" id="WP_059059772.1">
    <property type="nucleotide sequence ID" value="NZ_LN879502.1"/>
</dbReference>
<keyword evidence="5" id="KW-0472">Membrane</keyword>
<dbReference type="PATRIC" id="fig|389348.3.peg.260"/>
<dbReference type="InterPro" id="IPR002142">
    <property type="entry name" value="Peptidase_S49"/>
</dbReference>
<dbReference type="PANTHER" id="PTHR42987:SF4">
    <property type="entry name" value="PROTEASE SOHB-RELATED"/>
    <property type="match status" value="1"/>
</dbReference>
<dbReference type="Proteomes" id="UP000069902">
    <property type="component" value="Chromosome cPNK"/>
</dbReference>
<keyword evidence="8" id="KW-1185">Reference proteome</keyword>
<dbReference type="EMBL" id="LN879502">
    <property type="protein sequence ID" value="CUI15865.1"/>
    <property type="molecule type" value="Genomic_DNA"/>
</dbReference>
<dbReference type="AlphaFoldDB" id="A0A0U5J714"/>
<dbReference type="EC" id="3.4.21.-" evidence="7"/>
<dbReference type="KEGG" id="pnl:PNK_0228"/>
<feature type="domain" description="Peptidase S49" evidence="6">
    <location>
        <begin position="137"/>
        <end position="279"/>
    </location>
</feature>
<keyword evidence="2" id="KW-0645">Protease</keyword>
<evidence type="ECO:0000313" key="8">
    <source>
        <dbReference type="Proteomes" id="UP000069902"/>
    </source>
</evidence>
<feature type="transmembrane region" description="Helical" evidence="5">
    <location>
        <begin position="12"/>
        <end position="37"/>
    </location>
</feature>
<sequence length="346" mass="38147">MRESIFYSALRALFVAFCAVIGICFGILATAILLGVLSSGTKDNQLTTVHTEEILPNANGKREVLSSEAPVILQINIDGIIGTEELSAHTVKQQLVESREGDYKNNRVKGLLLYINTPGGTVTDADGIYNAVIDYKKKYQVPVYAYVDGLCASGGMYIALAADKIFASEISLIGSVGVIAPTFMNVTKLLDKIGVEALTISAGKDKDAMNPLRPWKPGEEDNYKQIVDYYYSHFVNLVTSNRPDISKEKLIKDYGAHIFPANEALERGFIDVSGSSISATLKELLKTVGIEGDYYQVIRLENKGWWKNLFSSQASLMTGTIKHEMSVSPAVDLLLQNRYLYLYYPQ</sequence>
<evidence type="ECO:0000256" key="3">
    <source>
        <dbReference type="ARBA" id="ARBA00022801"/>
    </source>
</evidence>
<evidence type="ECO:0000259" key="6">
    <source>
        <dbReference type="Pfam" id="PF01343"/>
    </source>
</evidence>
<dbReference type="GO" id="GO:0004176">
    <property type="term" value="F:ATP-dependent peptidase activity"/>
    <property type="evidence" value="ECO:0007669"/>
    <property type="project" value="InterPro"/>
</dbReference>
<dbReference type="InterPro" id="IPR047272">
    <property type="entry name" value="S49_SppA_C"/>
</dbReference>
<reference evidence="8" key="1">
    <citation type="submission" date="2015-09" db="EMBL/GenBank/DDBJ databases">
        <authorList>
            <person name="Bertelli C."/>
        </authorList>
    </citation>
    <scope>NUCLEOTIDE SEQUENCE [LARGE SCALE GENOMIC DNA]</scope>
    <source>
        <strain evidence="8">KNic</strain>
    </source>
</reference>
<protein>
    <submittedName>
        <fullName evidence="7">Putative signal peptide peptidase sppA</fullName>
        <ecNumber evidence="7">3.4.21.-</ecNumber>
    </submittedName>
</protein>
<dbReference type="CDD" id="cd07023">
    <property type="entry name" value="S49_Sppa_N_C"/>
    <property type="match status" value="1"/>
</dbReference>
<keyword evidence="3 7" id="KW-0378">Hydrolase</keyword>
<comment type="similarity">
    <text evidence="1">Belongs to the peptidase S49 family.</text>
</comment>
<organism evidence="7 8">
    <name type="scientific">Candidatus Protochlamydia naegleriophila</name>
    <dbReference type="NCBI Taxonomy" id="389348"/>
    <lineage>
        <taxon>Bacteria</taxon>
        <taxon>Pseudomonadati</taxon>
        <taxon>Chlamydiota</taxon>
        <taxon>Chlamydiia</taxon>
        <taxon>Parachlamydiales</taxon>
        <taxon>Parachlamydiaceae</taxon>
        <taxon>Candidatus Protochlamydia</taxon>
    </lineage>
</organism>
<accession>A0A0U5J714</accession>
<dbReference type="GO" id="GO:0004252">
    <property type="term" value="F:serine-type endopeptidase activity"/>
    <property type="evidence" value="ECO:0007669"/>
    <property type="project" value="InterPro"/>
</dbReference>
<proteinExistence type="inferred from homology"/>
<keyword evidence="4" id="KW-0720">Serine protease</keyword>
<dbReference type="GO" id="GO:0006508">
    <property type="term" value="P:proteolysis"/>
    <property type="evidence" value="ECO:0007669"/>
    <property type="project" value="UniProtKB-KW"/>
</dbReference>
<evidence type="ECO:0000256" key="2">
    <source>
        <dbReference type="ARBA" id="ARBA00022670"/>
    </source>
</evidence>
<evidence type="ECO:0000256" key="4">
    <source>
        <dbReference type="ARBA" id="ARBA00022825"/>
    </source>
</evidence>
<dbReference type="SUPFAM" id="SSF52096">
    <property type="entry name" value="ClpP/crotonase"/>
    <property type="match status" value="1"/>
</dbReference>
<dbReference type="Pfam" id="PF01343">
    <property type="entry name" value="Peptidase_S49"/>
    <property type="match status" value="1"/>
</dbReference>
<keyword evidence="5" id="KW-0812">Transmembrane</keyword>
<dbReference type="FunCoup" id="A0A0U5J714">
    <property type="interactions" value="71"/>
</dbReference>
<name>A0A0U5J714_9BACT</name>
<keyword evidence="5" id="KW-1133">Transmembrane helix</keyword>